<protein>
    <submittedName>
        <fullName evidence="2">Uncharacterized protein</fullName>
    </submittedName>
</protein>
<name>A0ABD1ZZP9_VESSQ</name>
<proteinExistence type="predicted"/>
<feature type="region of interest" description="Disordered" evidence="1">
    <location>
        <begin position="81"/>
        <end position="142"/>
    </location>
</feature>
<comment type="caution">
    <text evidence="2">The sequence shown here is derived from an EMBL/GenBank/DDBJ whole genome shotgun (WGS) entry which is preliminary data.</text>
</comment>
<evidence type="ECO:0000313" key="2">
    <source>
        <dbReference type="EMBL" id="KAL2713632.1"/>
    </source>
</evidence>
<accession>A0ABD1ZZP9</accession>
<organism evidence="2 3">
    <name type="scientific">Vespula squamosa</name>
    <name type="common">Southern yellow jacket</name>
    <name type="synonym">Wasp</name>
    <dbReference type="NCBI Taxonomy" id="30214"/>
    <lineage>
        <taxon>Eukaryota</taxon>
        <taxon>Metazoa</taxon>
        <taxon>Ecdysozoa</taxon>
        <taxon>Arthropoda</taxon>
        <taxon>Hexapoda</taxon>
        <taxon>Insecta</taxon>
        <taxon>Pterygota</taxon>
        <taxon>Neoptera</taxon>
        <taxon>Endopterygota</taxon>
        <taxon>Hymenoptera</taxon>
        <taxon>Apocrita</taxon>
        <taxon>Aculeata</taxon>
        <taxon>Vespoidea</taxon>
        <taxon>Vespidae</taxon>
        <taxon>Vespinae</taxon>
        <taxon>Vespula</taxon>
    </lineage>
</organism>
<feature type="compositionally biased region" description="Polar residues" evidence="1">
    <location>
        <begin position="1"/>
        <end position="14"/>
    </location>
</feature>
<feature type="compositionally biased region" description="Gly residues" evidence="1">
    <location>
        <begin position="124"/>
        <end position="137"/>
    </location>
</feature>
<feature type="compositionally biased region" description="Basic and acidic residues" evidence="1">
    <location>
        <begin position="84"/>
        <end position="93"/>
    </location>
</feature>
<dbReference type="AlphaFoldDB" id="A0ABD1ZZP9"/>
<evidence type="ECO:0000256" key="1">
    <source>
        <dbReference type="SAM" id="MobiDB-lite"/>
    </source>
</evidence>
<dbReference type="Proteomes" id="UP001607302">
    <property type="component" value="Unassembled WGS sequence"/>
</dbReference>
<sequence length="156" mass="16948">FGQVLGMNTRNQFGSIPRHSGQRGQDTSRHWRSETFESKSKFHSDTVGLSIGTPHLPATPLDIVLSQKYLKTGLTGRRRRVPKIWKEGRKEGARTSVRPFFRSAGPRIDPEQTKPTEDEELGCRDGGVSGDGGGGDGAAAAVTADLEWRRTCGNGG</sequence>
<feature type="region of interest" description="Disordered" evidence="1">
    <location>
        <begin position="1"/>
        <end position="32"/>
    </location>
</feature>
<reference evidence="2 3" key="1">
    <citation type="journal article" date="2024" name="Ann. Entomol. Soc. Am.">
        <title>Genomic analyses of the southern and eastern yellowjacket wasps (Hymenoptera: Vespidae) reveal evolutionary signatures of social life.</title>
        <authorList>
            <person name="Catto M.A."/>
            <person name="Caine P.B."/>
            <person name="Orr S.E."/>
            <person name="Hunt B.G."/>
            <person name="Goodisman M.A.D."/>
        </authorList>
    </citation>
    <scope>NUCLEOTIDE SEQUENCE [LARGE SCALE GENOMIC DNA]</scope>
    <source>
        <strain evidence="2">233</strain>
        <tissue evidence="2">Head and thorax</tissue>
    </source>
</reference>
<gene>
    <name evidence="2" type="ORF">V1478_016189</name>
</gene>
<keyword evidence="3" id="KW-1185">Reference proteome</keyword>
<feature type="non-terminal residue" evidence="2">
    <location>
        <position position="1"/>
    </location>
</feature>
<dbReference type="EMBL" id="JAUDFV010000157">
    <property type="protein sequence ID" value="KAL2713632.1"/>
    <property type="molecule type" value="Genomic_DNA"/>
</dbReference>
<evidence type="ECO:0000313" key="3">
    <source>
        <dbReference type="Proteomes" id="UP001607302"/>
    </source>
</evidence>